<accession>A0AAV1JG59</accession>
<dbReference type="FunFam" id="2.40.10.10:FF:000028">
    <property type="entry name" value="Serine protease easter"/>
    <property type="match status" value="1"/>
</dbReference>
<keyword evidence="2" id="KW-1015">Disulfide bond</keyword>
<dbReference type="InterPro" id="IPR009003">
    <property type="entry name" value="Peptidase_S1_PA"/>
</dbReference>
<dbReference type="InterPro" id="IPR001254">
    <property type="entry name" value="Trypsin_dom"/>
</dbReference>
<keyword evidence="3" id="KW-0325">Glycoprotein</keyword>
<feature type="chain" id="PRO_5043460626" description="Peptidase S1 domain-containing protein" evidence="7">
    <location>
        <begin position="16"/>
        <end position="774"/>
    </location>
</feature>
<evidence type="ECO:0000256" key="2">
    <source>
        <dbReference type="ARBA" id="ARBA00023157"/>
    </source>
</evidence>
<reference evidence="9 10" key="1">
    <citation type="submission" date="2023-11" db="EMBL/GenBank/DDBJ databases">
        <authorList>
            <person name="Okamura Y."/>
        </authorList>
    </citation>
    <scope>NUCLEOTIDE SEQUENCE [LARGE SCALE GENOMIC DNA]</scope>
</reference>
<name>A0AAV1JG59_9NEOP</name>
<dbReference type="PROSITE" id="PS50240">
    <property type="entry name" value="TRYPSIN_DOM"/>
    <property type="match status" value="1"/>
</dbReference>
<dbReference type="GO" id="GO:0004252">
    <property type="term" value="F:serine-type endopeptidase activity"/>
    <property type="evidence" value="ECO:0007669"/>
    <property type="project" value="InterPro"/>
</dbReference>
<evidence type="ECO:0000259" key="8">
    <source>
        <dbReference type="PROSITE" id="PS50240"/>
    </source>
</evidence>
<feature type="region of interest" description="Disordered" evidence="6">
    <location>
        <begin position="213"/>
        <end position="360"/>
    </location>
</feature>
<dbReference type="Pfam" id="PF00089">
    <property type="entry name" value="Trypsin"/>
    <property type="match status" value="1"/>
</dbReference>
<feature type="compositionally biased region" description="Polar residues" evidence="6">
    <location>
        <begin position="282"/>
        <end position="332"/>
    </location>
</feature>
<dbReference type="InterPro" id="IPR033116">
    <property type="entry name" value="TRYPSIN_SER"/>
</dbReference>
<dbReference type="CDD" id="cd00190">
    <property type="entry name" value="Tryp_SPc"/>
    <property type="match status" value="1"/>
</dbReference>
<dbReference type="SMART" id="SM00020">
    <property type="entry name" value="Tryp_SPc"/>
    <property type="match status" value="1"/>
</dbReference>
<gene>
    <name evidence="9" type="ORF">LNINA_LOCUS6719</name>
</gene>
<dbReference type="SUPFAM" id="SSF50494">
    <property type="entry name" value="Trypsin-like serine proteases"/>
    <property type="match status" value="1"/>
</dbReference>
<dbReference type="PANTHER" id="PTHR24256">
    <property type="entry name" value="TRYPTASE-RELATED"/>
    <property type="match status" value="1"/>
</dbReference>
<evidence type="ECO:0000256" key="5">
    <source>
        <dbReference type="RuleBase" id="RU363034"/>
    </source>
</evidence>
<dbReference type="PROSITE" id="PS00134">
    <property type="entry name" value="TRYPSIN_HIS"/>
    <property type="match status" value="1"/>
</dbReference>
<dbReference type="AlphaFoldDB" id="A0AAV1JG59"/>
<comment type="similarity">
    <text evidence="4">Belongs to the peptidase S1 family. CLIP subfamily.</text>
</comment>
<evidence type="ECO:0000256" key="3">
    <source>
        <dbReference type="ARBA" id="ARBA00023180"/>
    </source>
</evidence>
<keyword evidence="5" id="KW-0720">Serine protease</keyword>
<organism evidence="9 10">
    <name type="scientific">Leptosia nina</name>
    <dbReference type="NCBI Taxonomy" id="320188"/>
    <lineage>
        <taxon>Eukaryota</taxon>
        <taxon>Metazoa</taxon>
        <taxon>Ecdysozoa</taxon>
        <taxon>Arthropoda</taxon>
        <taxon>Hexapoda</taxon>
        <taxon>Insecta</taxon>
        <taxon>Pterygota</taxon>
        <taxon>Neoptera</taxon>
        <taxon>Endopterygota</taxon>
        <taxon>Lepidoptera</taxon>
        <taxon>Glossata</taxon>
        <taxon>Ditrysia</taxon>
        <taxon>Papilionoidea</taxon>
        <taxon>Pieridae</taxon>
        <taxon>Pierinae</taxon>
        <taxon>Leptosia</taxon>
    </lineage>
</organism>
<dbReference type="InterPro" id="IPR018114">
    <property type="entry name" value="TRYPSIN_HIS"/>
</dbReference>
<keyword evidence="5" id="KW-0378">Hydrolase</keyword>
<protein>
    <recommendedName>
        <fullName evidence="8">Peptidase S1 domain-containing protein</fullName>
    </recommendedName>
</protein>
<evidence type="ECO:0000256" key="4">
    <source>
        <dbReference type="ARBA" id="ARBA00024195"/>
    </source>
</evidence>
<evidence type="ECO:0000313" key="9">
    <source>
        <dbReference type="EMBL" id="CAK1547228.1"/>
    </source>
</evidence>
<dbReference type="PROSITE" id="PS00135">
    <property type="entry name" value="TRYPSIN_SER"/>
    <property type="match status" value="1"/>
</dbReference>
<evidence type="ECO:0000256" key="7">
    <source>
        <dbReference type="SAM" id="SignalP"/>
    </source>
</evidence>
<evidence type="ECO:0000313" key="10">
    <source>
        <dbReference type="Proteomes" id="UP001497472"/>
    </source>
</evidence>
<dbReference type="InterPro" id="IPR051487">
    <property type="entry name" value="Ser/Thr_Proteases_Immune/Dev"/>
</dbReference>
<keyword evidence="5" id="KW-0645">Protease</keyword>
<feature type="compositionally biased region" description="Polar residues" evidence="6">
    <location>
        <begin position="213"/>
        <end position="255"/>
    </location>
</feature>
<sequence>MKCVLFVVLLKVSLSVSVKEICEQCIPIEECEAFTNMNTHDQESWSVRFPCDGKQNNKTIGVLGFSTLAKGDIICCPSSQVWGVNNLNSDSQKRSVSGGNLNNNTDPKIEPEYGNAFDQPNGGGNPYFGNQNGENYPNMYGNQRNPNLYGQQNYPNQNMYGLGNQQNIPNKQNGYGNQRPGGYGGFGQNSPTNLFGNQRFPSNLGYPKNNRFPGQNIDNSFRPNNYGGVQNPSNLYNQWPYGGQQTRPVNQNMFNNPRYGNPHSYPSTNGYPWDNQGMRPGYSQNPQETVPGFQNNPQTGLPNQVNPSYMNPNSPSLGFQNNPQTRLPNQIQPGILNPSVPVSGNPNTAAGYPNNPQTNLPNPGLLNPGLPTTGTNVPGYNPQTNVPNQVQPGVLNPGSPTTVSQNPPYESNVAYPKQPNQNTFGNDGVDDTGKPTLGQECKRMKTSFPPSPETGCCGRDMSDAERVTDLQSLLNMFAPPKQNTWGRATYPQQRHSWPTYQRRKRSVKNETTADVSLENRIAGGRETELDQFPWTVLMKTTFDYGTKIAAFSCGGSLISRRYVLTAGHCVYEPKATISDIEVTLAEYDKRTFPIDCITVFGGGRECVKNILMHAEDVVHHPEYDDDRLLNDIALVRLSSLAPYTRYIRPICLPTVNIDIPEFSNLPLAVAGWGRDHQYVTDIKQSTVVHLIPPEDCRKSYPHLSVDHLCAAGRTGEDTCKGDSGGPLMMLYKGSYFVIGIVSGKRADSPCGSKVPSLYTNVFHYVSWIRSTIRE</sequence>
<proteinExistence type="inferred from homology"/>
<dbReference type="Gene3D" id="2.40.10.10">
    <property type="entry name" value="Trypsin-like serine proteases"/>
    <property type="match status" value="1"/>
</dbReference>
<feature type="region of interest" description="Disordered" evidence="6">
    <location>
        <begin position="167"/>
        <end position="191"/>
    </location>
</feature>
<dbReference type="Proteomes" id="UP001497472">
    <property type="component" value="Unassembled WGS sequence"/>
</dbReference>
<comment type="caution">
    <text evidence="9">The sequence shown here is derived from an EMBL/GenBank/DDBJ whole genome shotgun (WGS) entry which is preliminary data.</text>
</comment>
<evidence type="ECO:0000256" key="6">
    <source>
        <dbReference type="SAM" id="MobiDB-lite"/>
    </source>
</evidence>
<keyword evidence="1 7" id="KW-0732">Signal</keyword>
<dbReference type="InterPro" id="IPR001314">
    <property type="entry name" value="Peptidase_S1A"/>
</dbReference>
<keyword evidence="10" id="KW-1185">Reference proteome</keyword>
<dbReference type="InterPro" id="IPR043504">
    <property type="entry name" value="Peptidase_S1_PA_chymotrypsin"/>
</dbReference>
<feature type="signal peptide" evidence="7">
    <location>
        <begin position="1"/>
        <end position="15"/>
    </location>
</feature>
<dbReference type="EMBL" id="CAVLEF010000009">
    <property type="protein sequence ID" value="CAK1547228.1"/>
    <property type="molecule type" value="Genomic_DNA"/>
</dbReference>
<dbReference type="PRINTS" id="PR00722">
    <property type="entry name" value="CHYMOTRYPSIN"/>
</dbReference>
<feature type="domain" description="Peptidase S1" evidence="8">
    <location>
        <begin position="521"/>
        <end position="773"/>
    </location>
</feature>
<evidence type="ECO:0000256" key="1">
    <source>
        <dbReference type="ARBA" id="ARBA00022729"/>
    </source>
</evidence>
<dbReference type="GO" id="GO:0006508">
    <property type="term" value="P:proteolysis"/>
    <property type="evidence" value="ECO:0007669"/>
    <property type="project" value="UniProtKB-KW"/>
</dbReference>